<evidence type="ECO:0000256" key="2">
    <source>
        <dbReference type="ARBA" id="ARBA00023315"/>
    </source>
</evidence>
<dbReference type="Proteomes" id="UP000308760">
    <property type="component" value="Unassembled WGS sequence"/>
</dbReference>
<dbReference type="InterPro" id="IPR016181">
    <property type="entry name" value="Acyl_CoA_acyltransferase"/>
</dbReference>
<reference evidence="5" key="1">
    <citation type="submission" date="2019-04" db="EMBL/GenBank/DDBJ databases">
        <title>Nocardioides xinjiangensis sp. nov.</title>
        <authorList>
            <person name="Liu S."/>
        </authorList>
    </citation>
    <scope>NUCLEOTIDE SEQUENCE [LARGE SCALE GENOMIC DNA]</scope>
    <source>
        <strain evidence="5">18</strain>
    </source>
</reference>
<feature type="domain" description="N-acetyltransferase" evidence="3">
    <location>
        <begin position="6"/>
        <end position="153"/>
    </location>
</feature>
<dbReference type="GO" id="GO:0016747">
    <property type="term" value="F:acyltransferase activity, transferring groups other than amino-acyl groups"/>
    <property type="evidence" value="ECO:0007669"/>
    <property type="project" value="InterPro"/>
</dbReference>
<keyword evidence="5" id="KW-1185">Reference proteome</keyword>
<dbReference type="Gene3D" id="3.40.630.30">
    <property type="match status" value="1"/>
</dbReference>
<evidence type="ECO:0000259" key="3">
    <source>
        <dbReference type="PROSITE" id="PS51186"/>
    </source>
</evidence>
<sequence>MQFTLSRTPFDSPVAQQLCAELHDEYVRRYGDGDGTPLENGHFDQPHGDFLVAYDEDGVPAGCGGWRAHEATDAEMKRIYVREGARRQGLAKRLVAAVEASAAAAGRGRVILESGPKQPEVIAMYRSIGYVDIAPFGYYAYEDDSLHLGKDLATEEH</sequence>
<evidence type="ECO:0000313" key="4">
    <source>
        <dbReference type="EMBL" id="THV41522.1"/>
    </source>
</evidence>
<protein>
    <submittedName>
        <fullName evidence="4">GNAT family N-acetyltransferase</fullName>
    </submittedName>
</protein>
<reference evidence="4 5" key="2">
    <citation type="submission" date="2019-05" db="EMBL/GenBank/DDBJ databases">
        <title>Glycomyces buryatensis sp. nov.</title>
        <authorList>
            <person name="Nikitina E."/>
        </authorList>
    </citation>
    <scope>NUCLEOTIDE SEQUENCE [LARGE SCALE GENOMIC DNA]</scope>
    <source>
        <strain evidence="4 5">18</strain>
    </source>
</reference>
<dbReference type="AlphaFoldDB" id="A0A4S8QEK3"/>
<keyword evidence="2" id="KW-0012">Acyltransferase</keyword>
<accession>A0A4S8QEK3</accession>
<dbReference type="PROSITE" id="PS51186">
    <property type="entry name" value="GNAT"/>
    <property type="match status" value="1"/>
</dbReference>
<evidence type="ECO:0000313" key="5">
    <source>
        <dbReference type="Proteomes" id="UP000308760"/>
    </source>
</evidence>
<comment type="caution">
    <text evidence="4">The sequence shown here is derived from an EMBL/GenBank/DDBJ whole genome shotgun (WGS) entry which is preliminary data.</text>
</comment>
<dbReference type="PANTHER" id="PTHR43877:SF2">
    <property type="entry name" value="AMINOALKYLPHOSPHONATE N-ACETYLTRANSFERASE-RELATED"/>
    <property type="match status" value="1"/>
</dbReference>
<dbReference type="PANTHER" id="PTHR43877">
    <property type="entry name" value="AMINOALKYLPHOSPHONATE N-ACETYLTRANSFERASE-RELATED-RELATED"/>
    <property type="match status" value="1"/>
</dbReference>
<dbReference type="SUPFAM" id="SSF55729">
    <property type="entry name" value="Acyl-CoA N-acyltransferases (Nat)"/>
    <property type="match status" value="1"/>
</dbReference>
<dbReference type="EMBL" id="STGY01000042">
    <property type="protein sequence ID" value="THV41522.1"/>
    <property type="molecule type" value="Genomic_DNA"/>
</dbReference>
<dbReference type="Pfam" id="PF00583">
    <property type="entry name" value="Acetyltransf_1"/>
    <property type="match status" value="1"/>
</dbReference>
<name>A0A4S8QEK3_9ACTN</name>
<dbReference type="RefSeq" id="WP_136534485.1">
    <property type="nucleotide sequence ID" value="NZ_STGY01000042.1"/>
</dbReference>
<dbReference type="CDD" id="cd04301">
    <property type="entry name" value="NAT_SF"/>
    <property type="match status" value="1"/>
</dbReference>
<proteinExistence type="predicted"/>
<gene>
    <name evidence="4" type="ORF">FAB82_10440</name>
</gene>
<organism evidence="4 5">
    <name type="scientific">Glycomyces buryatensis</name>
    <dbReference type="NCBI Taxonomy" id="2570927"/>
    <lineage>
        <taxon>Bacteria</taxon>
        <taxon>Bacillati</taxon>
        <taxon>Actinomycetota</taxon>
        <taxon>Actinomycetes</taxon>
        <taxon>Glycomycetales</taxon>
        <taxon>Glycomycetaceae</taxon>
        <taxon>Glycomyces</taxon>
    </lineage>
</organism>
<dbReference type="OrthoDB" id="70840at2"/>
<dbReference type="InterPro" id="IPR000182">
    <property type="entry name" value="GNAT_dom"/>
</dbReference>
<dbReference type="InterPro" id="IPR050832">
    <property type="entry name" value="Bact_Acetyltransf"/>
</dbReference>
<evidence type="ECO:0000256" key="1">
    <source>
        <dbReference type="ARBA" id="ARBA00022679"/>
    </source>
</evidence>
<keyword evidence="1 4" id="KW-0808">Transferase</keyword>